<accession>A0AAV9EWH6</accession>
<keyword evidence="2" id="KW-1185">Reference proteome</keyword>
<gene>
    <name evidence="1" type="ORF">QJS10_CPA05g01495</name>
</gene>
<sequence length="162" mass="18487">MDPLPSSDPPRIEEDLPMCRLCIRSPTPRTSGRSPRDKFCTEGLCIFAESAEWSGRKKQSGQNEGGLGLKRIGEWNEAAMGTRLWEITNNHQSLWASWMKARESIQYLIFEGHSINIWDDPWLNGHGLRHYFNGQALLLWGPPNATTVATLIRNGKWEKPNR</sequence>
<dbReference type="EMBL" id="JAUJYO010000005">
    <property type="protein sequence ID" value="KAK1317394.1"/>
    <property type="molecule type" value="Genomic_DNA"/>
</dbReference>
<proteinExistence type="predicted"/>
<evidence type="ECO:0000313" key="2">
    <source>
        <dbReference type="Proteomes" id="UP001180020"/>
    </source>
</evidence>
<dbReference type="Proteomes" id="UP001180020">
    <property type="component" value="Unassembled WGS sequence"/>
</dbReference>
<comment type="caution">
    <text evidence="1">The sequence shown here is derived from an EMBL/GenBank/DDBJ whole genome shotgun (WGS) entry which is preliminary data.</text>
</comment>
<dbReference type="AlphaFoldDB" id="A0AAV9EWH6"/>
<organism evidence="1 2">
    <name type="scientific">Acorus calamus</name>
    <name type="common">Sweet flag</name>
    <dbReference type="NCBI Taxonomy" id="4465"/>
    <lineage>
        <taxon>Eukaryota</taxon>
        <taxon>Viridiplantae</taxon>
        <taxon>Streptophyta</taxon>
        <taxon>Embryophyta</taxon>
        <taxon>Tracheophyta</taxon>
        <taxon>Spermatophyta</taxon>
        <taxon>Magnoliopsida</taxon>
        <taxon>Liliopsida</taxon>
        <taxon>Acoraceae</taxon>
        <taxon>Acorus</taxon>
    </lineage>
</organism>
<reference evidence="1" key="2">
    <citation type="submission" date="2023-06" db="EMBL/GenBank/DDBJ databases">
        <authorList>
            <person name="Ma L."/>
            <person name="Liu K.-W."/>
            <person name="Li Z."/>
            <person name="Hsiao Y.-Y."/>
            <person name="Qi Y."/>
            <person name="Fu T."/>
            <person name="Tang G."/>
            <person name="Zhang D."/>
            <person name="Sun W.-H."/>
            <person name="Liu D.-K."/>
            <person name="Li Y."/>
            <person name="Chen G.-Z."/>
            <person name="Liu X.-D."/>
            <person name="Liao X.-Y."/>
            <person name="Jiang Y.-T."/>
            <person name="Yu X."/>
            <person name="Hao Y."/>
            <person name="Huang J."/>
            <person name="Zhao X.-W."/>
            <person name="Ke S."/>
            <person name="Chen Y.-Y."/>
            <person name="Wu W.-L."/>
            <person name="Hsu J.-L."/>
            <person name="Lin Y.-F."/>
            <person name="Huang M.-D."/>
            <person name="Li C.-Y."/>
            <person name="Huang L."/>
            <person name="Wang Z.-W."/>
            <person name="Zhao X."/>
            <person name="Zhong W.-Y."/>
            <person name="Peng D.-H."/>
            <person name="Ahmad S."/>
            <person name="Lan S."/>
            <person name="Zhang J.-S."/>
            <person name="Tsai W.-C."/>
            <person name="Van De Peer Y."/>
            <person name="Liu Z.-J."/>
        </authorList>
    </citation>
    <scope>NUCLEOTIDE SEQUENCE</scope>
    <source>
        <strain evidence="1">CP</strain>
        <tissue evidence="1">Leaves</tissue>
    </source>
</reference>
<evidence type="ECO:0000313" key="1">
    <source>
        <dbReference type="EMBL" id="KAK1317394.1"/>
    </source>
</evidence>
<reference evidence="1" key="1">
    <citation type="journal article" date="2023" name="Nat. Commun.">
        <title>Diploid and tetraploid genomes of Acorus and the evolution of monocots.</title>
        <authorList>
            <person name="Ma L."/>
            <person name="Liu K.W."/>
            <person name="Li Z."/>
            <person name="Hsiao Y.Y."/>
            <person name="Qi Y."/>
            <person name="Fu T."/>
            <person name="Tang G.D."/>
            <person name="Zhang D."/>
            <person name="Sun W.H."/>
            <person name="Liu D.K."/>
            <person name="Li Y."/>
            <person name="Chen G.Z."/>
            <person name="Liu X.D."/>
            <person name="Liao X.Y."/>
            <person name="Jiang Y.T."/>
            <person name="Yu X."/>
            <person name="Hao Y."/>
            <person name="Huang J."/>
            <person name="Zhao X.W."/>
            <person name="Ke S."/>
            <person name="Chen Y.Y."/>
            <person name="Wu W.L."/>
            <person name="Hsu J.L."/>
            <person name="Lin Y.F."/>
            <person name="Huang M.D."/>
            <person name="Li C.Y."/>
            <person name="Huang L."/>
            <person name="Wang Z.W."/>
            <person name="Zhao X."/>
            <person name="Zhong W.Y."/>
            <person name="Peng D.H."/>
            <person name="Ahmad S."/>
            <person name="Lan S."/>
            <person name="Zhang J.S."/>
            <person name="Tsai W.C."/>
            <person name="Van de Peer Y."/>
            <person name="Liu Z.J."/>
        </authorList>
    </citation>
    <scope>NUCLEOTIDE SEQUENCE</scope>
    <source>
        <strain evidence="1">CP</strain>
    </source>
</reference>
<name>A0AAV9EWH6_ACOCL</name>
<protein>
    <submittedName>
        <fullName evidence="1">Uncharacterized protein</fullName>
    </submittedName>
</protein>